<organism evidence="2 3">
    <name type="scientific">Mesorhizobium ciceri biovar biserrulae (strain HAMBI 2942 / LMG 23838 / WSM1271)</name>
    <dbReference type="NCBI Taxonomy" id="765698"/>
    <lineage>
        <taxon>Bacteria</taxon>
        <taxon>Pseudomonadati</taxon>
        <taxon>Pseudomonadota</taxon>
        <taxon>Alphaproteobacteria</taxon>
        <taxon>Hyphomicrobiales</taxon>
        <taxon>Phyllobacteriaceae</taxon>
        <taxon>Mesorhizobium</taxon>
    </lineage>
</organism>
<dbReference type="AlphaFoldDB" id="E8TP52"/>
<dbReference type="Proteomes" id="UP000007471">
    <property type="component" value="Plasmid pMESCI01"/>
</dbReference>
<protein>
    <submittedName>
        <fullName evidence="2">Uncharacterized protein</fullName>
    </submittedName>
</protein>
<dbReference type="HOGENOM" id="CLU_198258_0_0_5"/>
<keyword evidence="2" id="KW-0614">Plasmid</keyword>
<dbReference type="PATRIC" id="fig|765698.3.peg.42"/>
<gene>
    <name evidence="2" type="ordered locus">Mesci_6083</name>
</gene>
<proteinExistence type="predicted"/>
<name>E8TP52_MESCW</name>
<evidence type="ECO:0000256" key="1">
    <source>
        <dbReference type="SAM" id="MobiDB-lite"/>
    </source>
</evidence>
<feature type="region of interest" description="Disordered" evidence="1">
    <location>
        <begin position="1"/>
        <end position="25"/>
    </location>
</feature>
<sequence>MVMTKLSDLGPPIPGTQHGGEPADERDNFMTCPVCGQPFDMRDFRQVAWHNLPQHEPLESEVATGRNANWLRIRPLK</sequence>
<geneLocation type="plasmid" evidence="2 3">
    <name>pMESCI01</name>
</geneLocation>
<dbReference type="EMBL" id="CP002448">
    <property type="protein sequence ID" value="ADV15087.1"/>
    <property type="molecule type" value="Genomic_DNA"/>
</dbReference>
<dbReference type="KEGG" id="mci:Mesci_6083"/>
<accession>E8TP52</accession>
<evidence type="ECO:0000313" key="2">
    <source>
        <dbReference type="EMBL" id="ADV15087.1"/>
    </source>
</evidence>
<evidence type="ECO:0000313" key="3">
    <source>
        <dbReference type="Proteomes" id="UP000007471"/>
    </source>
</evidence>
<reference evidence="3" key="1">
    <citation type="submission" date="2011-01" db="EMBL/GenBank/DDBJ databases">
        <title>Complete sequence of plasmid of Mesorhizobium ciceri bv. biserrulae WSM1271.</title>
        <authorList>
            <person name="Lucas S."/>
            <person name="Copeland A."/>
            <person name="Lapidus A."/>
            <person name="Cheng J.-F."/>
            <person name="Goodwin L."/>
            <person name="Pitluck S."/>
            <person name="Teshima H."/>
            <person name="Detter J.C."/>
            <person name="Han C."/>
            <person name="Tapia R."/>
            <person name="Land M."/>
            <person name="Hauser L."/>
            <person name="Kyrpides N."/>
            <person name="Ivanova N."/>
            <person name="Nandasena K."/>
            <person name="Reeve W.G."/>
            <person name="Howieson J.G."/>
            <person name="O'Hara G."/>
            <person name="Tiwari R.P."/>
            <person name="Woyke T."/>
        </authorList>
    </citation>
    <scope>NUCLEOTIDE SEQUENCE [LARGE SCALE GENOMIC DNA]</scope>
    <source>
        <strain evidence="3">HAMBI 2942 / LMG 23838 / WSM1271</strain>
        <plasmid evidence="3">Plasmid pMESCI01</plasmid>
    </source>
</reference>
<dbReference type="OrthoDB" id="8101010at2"/>